<evidence type="ECO:0000256" key="10">
    <source>
        <dbReference type="ARBA" id="ARBA00022989"/>
    </source>
</evidence>
<keyword evidence="8 14" id="KW-0812">Transmembrane</keyword>
<sequence length="367" mass="39428">MPSPVRPNTVRAFCGESYIQVEAQMDLLDIGQLIQPSDLTLGGCGAVGVDQSAQVLVFEAELQGCGSRLMMTEDSLIYAFELVYQPSPIGDTPIIRTNDAVVGIQCHYMRLHNVSSYALDPTWIPYRSTIAGEDLLVFTMRLMDDNWQRERLHNVFFLGDLINIEVSVVQANHVPLRVFVDNCVATLEPSKSSASSYAFIQDHGCLMDGRLTGSRSTFLPRVQDDKLYLQLDAFLFAGHPSSSIYLICHLKATAASAATDTEYKACSFSTGGNRWVAAGGNDQVCGCCDSGCSTRKGRSVEAGQLEGDAVLSLYVQQSAPNDVVLESQEAADHGAAGVSPAVVVLAGVVAAVGLVGAIMLGTVLHRR</sequence>
<comment type="subcellular location">
    <subcellularLocation>
        <location evidence="1">Secreted</location>
        <location evidence="1">Extracellular space</location>
        <location evidence="1">Extracellular matrix</location>
    </subcellularLocation>
    <subcellularLocation>
        <location evidence="14">Zona pellucida</location>
    </subcellularLocation>
    <subcellularLocation>
        <location evidence="14">Cell membrane</location>
        <topology evidence="14">Single-pass type I membrane protein</topology>
    </subcellularLocation>
</comment>
<evidence type="ECO:0000313" key="17">
    <source>
        <dbReference type="Proteomes" id="UP000829720"/>
    </source>
</evidence>
<accession>A0A8T3DXR7</accession>
<gene>
    <name evidence="16" type="ORF">AGOR_G00057330</name>
</gene>
<evidence type="ECO:0000313" key="16">
    <source>
        <dbReference type="EMBL" id="KAI1901160.1"/>
    </source>
</evidence>
<evidence type="ECO:0000256" key="14">
    <source>
        <dbReference type="RuleBase" id="RU367066"/>
    </source>
</evidence>
<dbReference type="PANTHER" id="PTHR11576">
    <property type="entry name" value="ZONA PELLUCIDA SPERM-BINDING PROTEIN 3"/>
    <property type="match status" value="1"/>
</dbReference>
<evidence type="ECO:0000256" key="8">
    <source>
        <dbReference type="ARBA" id="ARBA00022692"/>
    </source>
</evidence>
<evidence type="ECO:0000256" key="13">
    <source>
        <dbReference type="ARBA" id="ARBA00023180"/>
    </source>
</evidence>
<evidence type="ECO:0000256" key="11">
    <source>
        <dbReference type="ARBA" id="ARBA00023136"/>
    </source>
</evidence>
<dbReference type="Gene3D" id="2.60.40.4100">
    <property type="entry name" value="Zona pellucida, ZP-C domain"/>
    <property type="match status" value="1"/>
</dbReference>
<evidence type="ECO:0000256" key="6">
    <source>
        <dbReference type="ARBA" id="ARBA00022530"/>
    </source>
</evidence>
<dbReference type="InterPro" id="IPR055355">
    <property type="entry name" value="ZP-C"/>
</dbReference>
<comment type="domain">
    <text evidence="14">The ZP domain is involved in the polymerization of the ZP proteins to form the zona pellucida.</text>
</comment>
<proteinExistence type="inferred from homology"/>
<evidence type="ECO:0000256" key="2">
    <source>
        <dbReference type="ARBA" id="ARBA00006735"/>
    </source>
</evidence>
<dbReference type="Pfam" id="PF00100">
    <property type="entry name" value="Zona_pellucida"/>
    <property type="match status" value="1"/>
</dbReference>
<dbReference type="FunFam" id="2.60.40.3210:FF:000001">
    <property type="entry name" value="Zona pellucida sperm-binding protein 3"/>
    <property type="match status" value="1"/>
</dbReference>
<dbReference type="GO" id="GO:0007339">
    <property type="term" value="P:binding of sperm to zona pellucida"/>
    <property type="evidence" value="ECO:0007669"/>
    <property type="project" value="UniProtKB-UniRule"/>
</dbReference>
<keyword evidence="6 14" id="KW-0272">Extracellular matrix</keyword>
<dbReference type="AlphaFoldDB" id="A0A8T3DXR7"/>
<evidence type="ECO:0000256" key="12">
    <source>
        <dbReference type="ARBA" id="ARBA00023157"/>
    </source>
</evidence>
<name>A0A8T3DXR7_9TELE</name>
<evidence type="ECO:0000256" key="4">
    <source>
        <dbReference type="ARBA" id="ARBA00022475"/>
    </source>
</evidence>
<dbReference type="OrthoDB" id="8880842at2759"/>
<evidence type="ECO:0000256" key="5">
    <source>
        <dbReference type="ARBA" id="ARBA00022525"/>
    </source>
</evidence>
<dbReference type="PROSITE" id="PS51034">
    <property type="entry name" value="ZP_2"/>
    <property type="match status" value="1"/>
</dbReference>
<dbReference type="GO" id="GO:0035805">
    <property type="term" value="C:egg coat"/>
    <property type="evidence" value="ECO:0007669"/>
    <property type="project" value="UniProtKB-SubCell"/>
</dbReference>
<dbReference type="InterPro" id="IPR055356">
    <property type="entry name" value="ZP-N"/>
</dbReference>
<keyword evidence="9 14" id="KW-0732">Signal</keyword>
<organism evidence="16 17">
    <name type="scientific">Albula goreensis</name>
    <dbReference type="NCBI Taxonomy" id="1534307"/>
    <lineage>
        <taxon>Eukaryota</taxon>
        <taxon>Metazoa</taxon>
        <taxon>Chordata</taxon>
        <taxon>Craniata</taxon>
        <taxon>Vertebrata</taxon>
        <taxon>Euteleostomi</taxon>
        <taxon>Actinopterygii</taxon>
        <taxon>Neopterygii</taxon>
        <taxon>Teleostei</taxon>
        <taxon>Albuliformes</taxon>
        <taxon>Albulidae</taxon>
        <taxon>Albula</taxon>
    </lineage>
</organism>
<dbReference type="GO" id="GO:2000344">
    <property type="term" value="P:positive regulation of acrosome reaction"/>
    <property type="evidence" value="ECO:0007669"/>
    <property type="project" value="UniProtKB-UniRule"/>
</dbReference>
<protein>
    <recommendedName>
        <fullName evidence="3 14">Zona pellucida sperm-binding protein 3</fullName>
    </recommendedName>
</protein>
<dbReference type="Proteomes" id="UP000829720">
    <property type="component" value="Unassembled WGS sequence"/>
</dbReference>
<comment type="function">
    <text evidence="14">Component of the zona pellucida, an extracellular matrix surrounding oocytes which mediates sperm binding, induction of the acrosome reaction and prevents post-fertilization polyspermy. The zona pellucida is composed of 3 to 4 glycoproteins, ZP1, ZP2, ZP3, and ZP4. ZP3 is essential for sperm binding and zona matrix formation.</text>
</comment>
<evidence type="ECO:0000256" key="9">
    <source>
        <dbReference type="ARBA" id="ARBA00022729"/>
    </source>
</evidence>
<evidence type="ECO:0000256" key="3">
    <source>
        <dbReference type="ARBA" id="ARBA00017980"/>
    </source>
</evidence>
<dbReference type="InterPro" id="IPR042235">
    <property type="entry name" value="ZP-C_dom"/>
</dbReference>
<keyword evidence="7 14" id="KW-0165">Cleavage on pair of basic residues</keyword>
<dbReference type="InterPro" id="IPR048290">
    <property type="entry name" value="ZP_chr"/>
</dbReference>
<dbReference type="GO" id="GO:0032190">
    <property type="term" value="F:acrosin binding"/>
    <property type="evidence" value="ECO:0007669"/>
    <property type="project" value="TreeGrafter"/>
</dbReference>
<keyword evidence="13" id="KW-0325">Glycoprotein</keyword>
<reference evidence="16" key="1">
    <citation type="submission" date="2021-01" db="EMBL/GenBank/DDBJ databases">
        <authorList>
            <person name="Zahm M."/>
            <person name="Roques C."/>
            <person name="Cabau C."/>
            <person name="Klopp C."/>
            <person name="Donnadieu C."/>
            <person name="Jouanno E."/>
            <person name="Lampietro C."/>
            <person name="Louis A."/>
            <person name="Herpin A."/>
            <person name="Echchiki A."/>
            <person name="Berthelot C."/>
            <person name="Parey E."/>
            <person name="Roest-Crollius H."/>
            <person name="Braasch I."/>
            <person name="Postlethwait J."/>
            <person name="Bobe J."/>
            <person name="Montfort J."/>
            <person name="Bouchez O."/>
            <person name="Begum T."/>
            <person name="Mejri S."/>
            <person name="Adams A."/>
            <person name="Chen W.-J."/>
            <person name="Guiguen Y."/>
        </authorList>
    </citation>
    <scope>NUCLEOTIDE SEQUENCE</scope>
    <source>
        <tissue evidence="16">Blood</tissue>
    </source>
</reference>
<dbReference type="PANTHER" id="PTHR11576:SF2">
    <property type="entry name" value="ZONA PELLUCIDA SPERM-BINDING PROTEIN 3"/>
    <property type="match status" value="1"/>
</dbReference>
<keyword evidence="4 14" id="KW-1003">Cell membrane</keyword>
<dbReference type="FunFam" id="2.60.40.4100:FF:000002">
    <property type="entry name" value="Zona pellucida sperm-binding protein 3"/>
    <property type="match status" value="1"/>
</dbReference>
<feature type="domain" description="ZP" evidence="15">
    <location>
        <begin position="13"/>
        <end position="273"/>
    </location>
</feature>
<dbReference type="Gene3D" id="2.60.40.3210">
    <property type="entry name" value="Zona pellucida, ZP-N domain"/>
    <property type="match status" value="1"/>
</dbReference>
<dbReference type="GO" id="GO:0035804">
    <property type="term" value="F:structural constituent of egg coat"/>
    <property type="evidence" value="ECO:0007669"/>
    <property type="project" value="UniProtKB-UniRule"/>
</dbReference>
<keyword evidence="17" id="KW-1185">Reference proteome</keyword>
<dbReference type="SMART" id="SM00241">
    <property type="entry name" value="ZP"/>
    <property type="match status" value="1"/>
</dbReference>
<dbReference type="Pfam" id="PF23344">
    <property type="entry name" value="ZP-N"/>
    <property type="match status" value="1"/>
</dbReference>
<comment type="caution">
    <text evidence="16">The sequence shown here is derived from an EMBL/GenBank/DDBJ whole genome shotgun (WGS) entry which is preliminary data.</text>
</comment>
<comment type="similarity">
    <text evidence="2 14">Belongs to the ZP domain family. ZPC subfamily.</text>
</comment>
<keyword evidence="12 14" id="KW-1015">Disulfide bond</keyword>
<feature type="transmembrane region" description="Helical" evidence="14">
    <location>
        <begin position="341"/>
        <end position="364"/>
    </location>
</feature>
<dbReference type="InterPro" id="IPR001507">
    <property type="entry name" value="ZP_dom"/>
</dbReference>
<dbReference type="EMBL" id="JAERUA010000004">
    <property type="protein sequence ID" value="KAI1901160.1"/>
    <property type="molecule type" value="Genomic_DNA"/>
</dbReference>
<dbReference type="PRINTS" id="PR00023">
    <property type="entry name" value="ZPELLUCIDA"/>
</dbReference>
<evidence type="ECO:0000256" key="1">
    <source>
        <dbReference type="ARBA" id="ARBA00004498"/>
    </source>
</evidence>
<keyword evidence="11 14" id="KW-0472">Membrane</keyword>
<keyword evidence="10 14" id="KW-1133">Transmembrane helix</keyword>
<evidence type="ECO:0000256" key="7">
    <source>
        <dbReference type="ARBA" id="ARBA00022685"/>
    </source>
</evidence>
<keyword evidence="5 14" id="KW-0964">Secreted</keyword>
<dbReference type="GO" id="GO:0035803">
    <property type="term" value="P:egg coat formation"/>
    <property type="evidence" value="ECO:0007669"/>
    <property type="project" value="UniProtKB-UniRule"/>
</dbReference>
<evidence type="ECO:0000259" key="15">
    <source>
        <dbReference type="PROSITE" id="PS51034"/>
    </source>
</evidence>
<dbReference type="GO" id="GO:0005886">
    <property type="term" value="C:plasma membrane"/>
    <property type="evidence" value="ECO:0007669"/>
    <property type="project" value="UniProtKB-SubCell"/>
</dbReference>
<comment type="PTM">
    <text evidence="14">Proteolytically cleaved before the transmembrane segment to yield the secreted ectodomain incorporated in the zona pellucida.</text>
</comment>